<protein>
    <recommendedName>
        <fullName evidence="2">TIR domain-containing protein</fullName>
    </recommendedName>
</protein>
<dbReference type="GO" id="GO:0007165">
    <property type="term" value="P:signal transduction"/>
    <property type="evidence" value="ECO:0007669"/>
    <property type="project" value="InterPro"/>
</dbReference>
<dbReference type="InterPro" id="IPR035897">
    <property type="entry name" value="Toll_tir_struct_dom_sf"/>
</dbReference>
<dbReference type="Pfam" id="PF01582">
    <property type="entry name" value="TIR"/>
    <property type="match status" value="1"/>
</dbReference>
<evidence type="ECO:0000259" key="2">
    <source>
        <dbReference type="PROSITE" id="PS50104"/>
    </source>
</evidence>
<dbReference type="SMART" id="SM00255">
    <property type="entry name" value="TIR"/>
    <property type="match status" value="1"/>
</dbReference>
<evidence type="ECO:0000256" key="1">
    <source>
        <dbReference type="ARBA" id="ARBA00023027"/>
    </source>
</evidence>
<keyword evidence="1" id="KW-0520">NAD</keyword>
<sequence length="253" mass="29238">MEGLGNRKGCVIPTYAAVASICPLRDSFGSTNIHPVVDNVLHLMRYVSNMRWIAKFSGRMSWILRQEVSPLAVDKQLPLLKRIDFIDDIVKWTRDKVGIRKKEETVFMYDVFVSYKSKDIPKNIIKLLYATLQKSKFKSYEDEINRKENTSSEFDATISQSRSSIIVFSRNYSYSPWCLHQLAKIFKYSETKRHVILPVFYLVDKETVIGQADQMSQELDGKYNEQFNMWRESIKGVAELPGISISRGGATQR</sequence>
<feature type="domain" description="TIR" evidence="2">
    <location>
        <begin position="107"/>
        <end position="238"/>
    </location>
</feature>
<accession>A0AA89AVA9</accession>
<proteinExistence type="predicted"/>
<reference evidence="3" key="1">
    <citation type="submission" date="2022-12" db="EMBL/GenBank/DDBJ databases">
        <title>Draft genome assemblies for two species of Escallonia (Escalloniales).</title>
        <authorList>
            <person name="Chanderbali A."/>
            <person name="Dervinis C."/>
            <person name="Anghel I."/>
            <person name="Soltis D."/>
            <person name="Soltis P."/>
            <person name="Zapata F."/>
        </authorList>
    </citation>
    <scope>NUCLEOTIDE SEQUENCE</scope>
    <source>
        <strain evidence="3">UCBG64.0493</strain>
        <tissue evidence="3">Leaf</tissue>
    </source>
</reference>
<organism evidence="3 4">
    <name type="scientific">Escallonia herrerae</name>
    <dbReference type="NCBI Taxonomy" id="1293975"/>
    <lineage>
        <taxon>Eukaryota</taxon>
        <taxon>Viridiplantae</taxon>
        <taxon>Streptophyta</taxon>
        <taxon>Embryophyta</taxon>
        <taxon>Tracheophyta</taxon>
        <taxon>Spermatophyta</taxon>
        <taxon>Magnoliopsida</taxon>
        <taxon>eudicotyledons</taxon>
        <taxon>Gunneridae</taxon>
        <taxon>Pentapetalae</taxon>
        <taxon>asterids</taxon>
        <taxon>campanulids</taxon>
        <taxon>Escalloniales</taxon>
        <taxon>Escalloniaceae</taxon>
        <taxon>Escallonia</taxon>
    </lineage>
</organism>
<dbReference type="PANTHER" id="PTHR32009">
    <property type="entry name" value="TMV RESISTANCE PROTEIN N-LIKE"/>
    <property type="match status" value="1"/>
</dbReference>
<gene>
    <name evidence="3" type="ORF">RJ639_007785</name>
</gene>
<dbReference type="AlphaFoldDB" id="A0AA89AVA9"/>
<comment type="caution">
    <text evidence="3">The sequence shown here is derived from an EMBL/GenBank/DDBJ whole genome shotgun (WGS) entry which is preliminary data.</text>
</comment>
<evidence type="ECO:0000313" key="4">
    <source>
        <dbReference type="Proteomes" id="UP001188597"/>
    </source>
</evidence>
<dbReference type="InterPro" id="IPR000157">
    <property type="entry name" value="TIR_dom"/>
</dbReference>
<dbReference type="PROSITE" id="PS50104">
    <property type="entry name" value="TIR"/>
    <property type="match status" value="1"/>
</dbReference>
<name>A0AA89AVA9_9ASTE</name>
<dbReference type="PANTHER" id="PTHR32009:SF154">
    <property type="entry name" value="TIR DOMAIN-CONTAINING PROTEIN"/>
    <property type="match status" value="1"/>
</dbReference>
<dbReference type="Proteomes" id="UP001188597">
    <property type="component" value="Unassembled WGS sequence"/>
</dbReference>
<dbReference type="EMBL" id="JAVXUP010001122">
    <property type="protein sequence ID" value="KAK3015733.1"/>
    <property type="molecule type" value="Genomic_DNA"/>
</dbReference>
<evidence type="ECO:0000313" key="3">
    <source>
        <dbReference type="EMBL" id="KAK3015733.1"/>
    </source>
</evidence>
<dbReference type="Gene3D" id="3.40.50.10140">
    <property type="entry name" value="Toll/interleukin-1 receptor homology (TIR) domain"/>
    <property type="match status" value="1"/>
</dbReference>
<dbReference type="SUPFAM" id="SSF52200">
    <property type="entry name" value="Toll/Interleukin receptor TIR domain"/>
    <property type="match status" value="1"/>
</dbReference>
<keyword evidence="4" id="KW-1185">Reference proteome</keyword>